<reference evidence="1 2" key="1">
    <citation type="journal article" date="2019" name="Int. J. Syst. Evol. Microbiol.">
        <title>The Global Catalogue of Microorganisms (GCM) 10K type strain sequencing project: providing services to taxonomists for standard genome sequencing and annotation.</title>
        <authorList>
            <consortium name="The Broad Institute Genomics Platform"/>
            <consortium name="The Broad Institute Genome Sequencing Center for Infectious Disease"/>
            <person name="Wu L."/>
            <person name="Ma J."/>
        </authorList>
    </citation>
    <scope>NUCLEOTIDE SEQUENCE [LARGE SCALE GENOMIC DNA]</scope>
    <source>
        <strain evidence="1 2">JCM 4531</strain>
    </source>
</reference>
<organism evidence="1 2">
    <name type="scientific">Streptomyces violaceolatus</name>
    <dbReference type="NCBI Taxonomy" id="67378"/>
    <lineage>
        <taxon>Bacteria</taxon>
        <taxon>Bacillati</taxon>
        <taxon>Actinomycetota</taxon>
        <taxon>Actinomycetes</taxon>
        <taxon>Kitasatosporales</taxon>
        <taxon>Streptomycetaceae</taxon>
        <taxon>Streptomyces</taxon>
        <taxon>Streptomyces violaceoruber group</taxon>
    </lineage>
</organism>
<name>A0ABN3T071_9ACTN</name>
<proteinExistence type="predicted"/>
<sequence>MGWRFTVDSPWDRSAIKATDGIGEGRGSPESIAPDGGAIRGRCDCVVVGAPDRGEARVGAAAFQVGSPNPSVRAMWARRAL</sequence>
<evidence type="ECO:0000313" key="1">
    <source>
        <dbReference type="EMBL" id="GAA2689142.1"/>
    </source>
</evidence>
<comment type="caution">
    <text evidence="1">The sequence shown here is derived from an EMBL/GenBank/DDBJ whole genome shotgun (WGS) entry which is preliminary data.</text>
</comment>
<evidence type="ECO:0000313" key="2">
    <source>
        <dbReference type="Proteomes" id="UP001499989"/>
    </source>
</evidence>
<protein>
    <submittedName>
        <fullName evidence="1">Uncharacterized protein</fullName>
    </submittedName>
</protein>
<accession>A0ABN3T071</accession>
<dbReference type="Proteomes" id="UP001499989">
    <property type="component" value="Unassembled WGS sequence"/>
</dbReference>
<keyword evidence="2" id="KW-1185">Reference proteome</keyword>
<dbReference type="EMBL" id="BAAASK010000013">
    <property type="protein sequence ID" value="GAA2689142.1"/>
    <property type="molecule type" value="Genomic_DNA"/>
</dbReference>
<gene>
    <name evidence="1" type="ORF">GCM10010310_44570</name>
</gene>